<dbReference type="OrthoDB" id="9787986at2"/>
<dbReference type="EMBL" id="CP015405">
    <property type="protein sequence ID" value="ANU76052.1"/>
    <property type="molecule type" value="Genomic_DNA"/>
</dbReference>
<accession>A0A1C7ICW6</accession>
<evidence type="ECO:0000313" key="1">
    <source>
        <dbReference type="EMBL" id="ANU76052.1"/>
    </source>
</evidence>
<reference evidence="1" key="1">
    <citation type="submission" date="2017-04" db="EMBL/GenBank/DDBJ databases">
        <title>Complete Genome Sequences of Twelve Strains of a Stable Defined Moderately Diverse Mouse Microbiota 2 (sDMDMm2).</title>
        <authorList>
            <person name="Uchimura Y."/>
            <person name="Wyss M."/>
            <person name="Brugiroux S."/>
            <person name="Limenitakis J.P."/>
            <person name="Stecher B."/>
            <person name="McCoy K.D."/>
            <person name="Macpherson A.J."/>
        </authorList>
    </citation>
    <scope>NUCLEOTIDE SEQUENCE</scope>
    <source>
        <strain evidence="1">YL58</strain>
    </source>
</reference>
<dbReference type="AlphaFoldDB" id="A0A1C7ICW6"/>
<protein>
    <submittedName>
        <fullName evidence="1">Uncharacterized protein</fullName>
    </submittedName>
</protein>
<dbReference type="InterPro" id="IPR043779">
    <property type="entry name" value="DUF5721"/>
</dbReference>
<organism evidence="1 2">
    <name type="scientific">Blautia pseudococcoides</name>
    <dbReference type="NCBI Taxonomy" id="1796616"/>
    <lineage>
        <taxon>Bacteria</taxon>
        <taxon>Bacillati</taxon>
        <taxon>Bacillota</taxon>
        <taxon>Clostridia</taxon>
        <taxon>Lachnospirales</taxon>
        <taxon>Lachnospiraceae</taxon>
        <taxon>Blautia</taxon>
    </lineage>
</organism>
<dbReference type="RefSeq" id="WP_065542228.1">
    <property type="nucleotide sequence ID" value="NZ_CP015405.2"/>
</dbReference>
<gene>
    <name evidence="1" type="ORF">A4V09_09915</name>
</gene>
<dbReference type="Proteomes" id="UP000092574">
    <property type="component" value="Chromosome"/>
</dbReference>
<dbReference type="STRING" id="1796616.A4V09_09915"/>
<dbReference type="Pfam" id="PF18988">
    <property type="entry name" value="DUF5721"/>
    <property type="match status" value="1"/>
</dbReference>
<name>A0A1C7ICW6_9FIRM</name>
<dbReference type="KEGG" id="byl:A4V09_09915"/>
<proteinExistence type="predicted"/>
<evidence type="ECO:0000313" key="2">
    <source>
        <dbReference type="Proteomes" id="UP000092574"/>
    </source>
</evidence>
<keyword evidence="2" id="KW-1185">Reference proteome</keyword>
<sequence>MIALQVQDVKEFMSRLLIGTDFDAFWLCEANVTTFVSYKIDGSLHKEFFDSEQAEMLHETERTFSTWKEIKPFCFSIMKGKHTPLHFKIVFQLSRQNVEKLLTGSGLSWTPADVFGLYLNLQYDGSHVNCTTGTSLKTFSMDKSLDRVWDEMVTKFFRQQQIPVLPV</sequence>